<dbReference type="Proteomes" id="UP001596410">
    <property type="component" value="Unassembled WGS sequence"/>
</dbReference>
<dbReference type="EMBL" id="JBHSZV010000062">
    <property type="protein sequence ID" value="MFC7064005.1"/>
    <property type="molecule type" value="Genomic_DNA"/>
</dbReference>
<dbReference type="InterPro" id="IPR050090">
    <property type="entry name" value="Tyrosine_recombinase_XerCD"/>
</dbReference>
<dbReference type="InterPro" id="IPR013762">
    <property type="entry name" value="Integrase-like_cat_sf"/>
</dbReference>
<comment type="caution">
    <text evidence="3">The sequence shown here is derived from an EMBL/GenBank/DDBJ whole genome shotgun (WGS) entry which is preliminary data.</text>
</comment>
<dbReference type="RefSeq" id="WP_390217740.1">
    <property type="nucleotide sequence ID" value="NZ_JBHSZV010000062.1"/>
</dbReference>
<evidence type="ECO:0000313" key="3">
    <source>
        <dbReference type="EMBL" id="MFC7064005.1"/>
    </source>
</evidence>
<dbReference type="PROSITE" id="PS51898">
    <property type="entry name" value="TYR_RECOMBINASE"/>
    <property type="match status" value="1"/>
</dbReference>
<evidence type="ECO:0000313" key="4">
    <source>
        <dbReference type="Proteomes" id="UP001596410"/>
    </source>
</evidence>
<organism evidence="3 4">
    <name type="scientific">Halobacillus seohaensis</name>
    <dbReference type="NCBI Taxonomy" id="447421"/>
    <lineage>
        <taxon>Bacteria</taxon>
        <taxon>Bacillati</taxon>
        <taxon>Bacillota</taxon>
        <taxon>Bacilli</taxon>
        <taxon>Bacillales</taxon>
        <taxon>Bacillaceae</taxon>
        <taxon>Halobacillus</taxon>
    </lineage>
</organism>
<keyword evidence="4" id="KW-1185">Reference proteome</keyword>
<keyword evidence="1" id="KW-0233">DNA recombination</keyword>
<proteinExistence type="predicted"/>
<dbReference type="SUPFAM" id="SSF56349">
    <property type="entry name" value="DNA breaking-rejoining enzymes"/>
    <property type="match status" value="1"/>
</dbReference>
<dbReference type="InterPro" id="IPR002104">
    <property type="entry name" value="Integrase_catalytic"/>
</dbReference>
<name>A0ABW2EPA5_9BACI</name>
<sequence length="171" mass="20057">MASIKQVKDYLVNKNPRDYMLFVLGINTGLRISNILSLQVKDVTGIHINLKEQKTRKFKKLRITPQLRREIKWFVESKDPEEYLIKSRKGVNQPIGRSMAYKILRNVADHFGLQEIGTHTLRKTFGYHFYHQTKKTAMLQELFNHSSEKIALIYIGINQDTMDKAMTKFKV</sequence>
<accession>A0ABW2EPA5</accession>
<evidence type="ECO:0000259" key="2">
    <source>
        <dbReference type="PROSITE" id="PS51898"/>
    </source>
</evidence>
<reference evidence="4" key="1">
    <citation type="journal article" date="2019" name="Int. J. Syst. Evol. Microbiol.">
        <title>The Global Catalogue of Microorganisms (GCM) 10K type strain sequencing project: providing services to taxonomists for standard genome sequencing and annotation.</title>
        <authorList>
            <consortium name="The Broad Institute Genomics Platform"/>
            <consortium name="The Broad Institute Genome Sequencing Center for Infectious Disease"/>
            <person name="Wu L."/>
            <person name="Ma J."/>
        </authorList>
    </citation>
    <scope>NUCLEOTIDE SEQUENCE [LARGE SCALE GENOMIC DNA]</scope>
    <source>
        <strain evidence="4">CGMCC 4.1621</strain>
    </source>
</reference>
<feature type="domain" description="Tyr recombinase" evidence="2">
    <location>
        <begin position="1"/>
        <end position="167"/>
    </location>
</feature>
<gene>
    <name evidence="3" type="ORF">ACFQIC_19590</name>
</gene>
<evidence type="ECO:0000256" key="1">
    <source>
        <dbReference type="ARBA" id="ARBA00023172"/>
    </source>
</evidence>
<dbReference type="PANTHER" id="PTHR30349">
    <property type="entry name" value="PHAGE INTEGRASE-RELATED"/>
    <property type="match status" value="1"/>
</dbReference>
<dbReference type="InterPro" id="IPR011010">
    <property type="entry name" value="DNA_brk_join_enz"/>
</dbReference>
<dbReference type="Pfam" id="PF00589">
    <property type="entry name" value="Phage_integrase"/>
    <property type="match status" value="1"/>
</dbReference>
<dbReference type="Gene3D" id="1.10.443.10">
    <property type="entry name" value="Intergrase catalytic core"/>
    <property type="match status" value="1"/>
</dbReference>
<dbReference type="PANTHER" id="PTHR30349:SF82">
    <property type="entry name" value="INTEGRASE_RECOMBINASE YOEC-RELATED"/>
    <property type="match status" value="1"/>
</dbReference>
<protein>
    <submittedName>
        <fullName evidence="3">Tyrosine-type recombinase/integrase</fullName>
    </submittedName>
</protein>